<dbReference type="VEuPathDB" id="TriTrypDB:LpyrH10_36_0210"/>
<feature type="compositionally biased region" description="Basic and acidic residues" evidence="1">
    <location>
        <begin position="1057"/>
        <end position="1079"/>
    </location>
</feature>
<feature type="compositionally biased region" description="Gly residues" evidence="1">
    <location>
        <begin position="166"/>
        <end position="178"/>
    </location>
</feature>
<dbReference type="GeneID" id="26910161"/>
<evidence type="ECO:0000313" key="3">
    <source>
        <dbReference type="Proteomes" id="UP000037923"/>
    </source>
</evidence>
<feature type="region of interest" description="Disordered" evidence="1">
    <location>
        <begin position="241"/>
        <end position="280"/>
    </location>
</feature>
<feature type="region of interest" description="Disordered" evidence="1">
    <location>
        <begin position="532"/>
        <end position="582"/>
    </location>
</feature>
<comment type="caution">
    <text evidence="2">The sequence shown here is derived from an EMBL/GenBank/DDBJ whole genome shotgun (WGS) entry which is preliminary data.</text>
</comment>
<dbReference type="OMA" id="RDTRLWM"/>
<feature type="region of interest" description="Disordered" evidence="1">
    <location>
        <begin position="1054"/>
        <end position="1088"/>
    </location>
</feature>
<sequence>MEVAGVSARPCVVDDGGNNDEDCAHSLTSLSSTSTTSDGSASTTPSRCSPPASPTSSSSSSSIFSQLRRVAMDDGADETAEELPLLWAAVAESAAASPSGETTPTNDRTAATRTDAALHARFVSEVTALLWGADYPRWMEELWTRHADAEADEEEQEDEEEEEEGSGGGGGRVRGGGVTPQMPPSVNHGGPAAFEAVTSAQANTAGGAEAVDGEESPPSPADLSVEMQQALEALHLSLPLREPPTSESRSGDPLLSGLASSSALRRHRTTRAVQGTEEEEGSAVEVLARHLMQDAPLLWLRHLLVPMYTQWTQLRMHALNNNSNDAVYAAASAGPMPPPPPSAPSSSFPTASPQWVEGALTMHHLLQRLCTCGMREALRKEASFAEEALHQVRQLPVAEGGSDRRHDHRSNLKKEGPAAVSSPSASSLSSADAAAELKAEAARTALRKVQRRQRRHISELLCFSGTLARAAQSFTVLSGGGFTLLTVFVLRLLGHARAAWAEWARTRTAAELGSDGPLRSMLTRSAVVVEAPVSETPRRDVHPGREAAGEEEEDEGSQESQQPSRKRPRAEPWTTQQPREDVDVPAVADTLAALRLVITAAARQYAVQLWRCWSVLFGFYSGGLYTNDAVADALEAEALEAAGVRRMSAAQQAQWRKARRTARLKLHALSETHWLWCQSSTAYVAAAMTDVLRAEANDEGSTTVLYRRLMSEALQVFFHEVRDSLRLYGQAVLALRNGGLQSSTSMVPATLRSVTDNVVGLQAAFQQFLADSLRGVSSTPPMVDPREFRGRAGAFLWHLYPVLLRTQEPEEVGWMSSSDGTSSAFTTATGDDDEAAVAAFKEQHHARWRRKGAQLSAMLRDTATRMELVLQSAEEMDLLFASPANAHRSNSDGEGAWHGRDDDTLGGYAGTLQLFEEVVFDDAAGARIAGPITASAPSALDTSCSVPPLDSVASNFTSLYDASGFFVLQPERQRLFTRLIQHLRHVVMRGTAGAELDSACVASLRRDTRLWMLLSHGVLLQLERRGRMAREDEALLVTGLLPLLSALSHRASYSTVEDNRSRPPKQHNDDDGGKEEKGTDSVTGDAGAWPAWADPAAAQDLLLLLASGLLTLPWSVEELYVTVQRHTALCARYGRQPSTSGSVARMARWFDGGTRTADGVTSALRDVRSGPAATHDMWSLSGAVHCPSSPTTSGAGHRVSDGAAAMVDLPAVCAQIDAQLRQHDAFLRQLRSGGGTDGDGGVQRREASTADDVSAAGLGDDAVEGYISAALDRHARVTAAFTVAADAYGLLIIVGAYRTLSRAFYRLRAALEEQQRMAREDDTGEFVGRAATFCTSDDVVVFRAFMTVVHRCVFADHCQPIGLLRLWLGYVQQLFLCVVPSSSSLASGGGQTLTLMPGSWQRRHHVTTLFGARVYRTGWRALQHDGEPSSLTRLREALGECLADLLLMPFYAPGSDPESDTEATTAAAATAATLSSIPDSADDEATSAAAASPPLSRVSAVLQHTLPHAVLEVLCELLSVPVHVSDPSTGAAPTPGASFAEVGEARGRAIEKSFLGLAGLLAFLRRLELLVVPGSLRHRRLEFLLRCLHAAADAAAVGV</sequence>
<feature type="compositionally biased region" description="Basic and acidic residues" evidence="1">
    <location>
        <begin position="536"/>
        <end position="548"/>
    </location>
</feature>
<reference evidence="2 3" key="1">
    <citation type="submission" date="2015-07" db="EMBL/GenBank/DDBJ databases">
        <title>High-quality genome of monoxenous trypanosomatid Leptomonas pyrrhocoris.</title>
        <authorList>
            <person name="Flegontov P."/>
            <person name="Butenko A."/>
            <person name="Firsov S."/>
            <person name="Vlcek C."/>
            <person name="Logacheva M.D."/>
            <person name="Field M."/>
            <person name="Filatov D."/>
            <person name="Flegontova O."/>
            <person name="Gerasimov E."/>
            <person name="Jackson A.P."/>
            <person name="Kelly S."/>
            <person name="Opperdoes F."/>
            <person name="O'Reilly A."/>
            <person name="Votypka J."/>
            <person name="Yurchenko V."/>
            <person name="Lukes J."/>
        </authorList>
    </citation>
    <scope>NUCLEOTIDE SEQUENCE [LARGE SCALE GENOMIC DNA]</scope>
    <source>
        <strain evidence="2">H10</strain>
    </source>
</reference>
<feature type="region of interest" description="Disordered" evidence="1">
    <location>
        <begin position="203"/>
        <end position="222"/>
    </location>
</feature>
<dbReference type="RefSeq" id="XP_015651874.1">
    <property type="nucleotide sequence ID" value="XM_015809542.1"/>
</dbReference>
<feature type="compositionally biased region" description="Acidic residues" evidence="1">
    <location>
        <begin position="150"/>
        <end position="165"/>
    </location>
</feature>
<keyword evidence="3" id="KW-1185">Reference proteome</keyword>
<feature type="region of interest" description="Disordered" evidence="1">
    <location>
        <begin position="395"/>
        <end position="427"/>
    </location>
</feature>
<feature type="region of interest" description="Disordered" evidence="1">
    <location>
        <begin position="1231"/>
        <end position="1253"/>
    </location>
</feature>
<dbReference type="EMBL" id="LGTL01000036">
    <property type="protein sequence ID" value="KPA73435.1"/>
    <property type="molecule type" value="Genomic_DNA"/>
</dbReference>
<feature type="compositionally biased region" description="Low complexity" evidence="1">
    <location>
        <begin position="254"/>
        <end position="263"/>
    </location>
</feature>
<organism evidence="2 3">
    <name type="scientific">Leptomonas pyrrhocoris</name>
    <name type="common">Firebug parasite</name>
    <dbReference type="NCBI Taxonomy" id="157538"/>
    <lineage>
        <taxon>Eukaryota</taxon>
        <taxon>Discoba</taxon>
        <taxon>Euglenozoa</taxon>
        <taxon>Kinetoplastea</taxon>
        <taxon>Metakinetoplastina</taxon>
        <taxon>Trypanosomatida</taxon>
        <taxon>Trypanosomatidae</taxon>
        <taxon>Leishmaniinae</taxon>
        <taxon>Leptomonas</taxon>
    </lineage>
</organism>
<evidence type="ECO:0000256" key="1">
    <source>
        <dbReference type="SAM" id="MobiDB-lite"/>
    </source>
</evidence>
<evidence type="ECO:0000313" key="2">
    <source>
        <dbReference type="EMBL" id="KPA73435.1"/>
    </source>
</evidence>
<accession>A0A0M9FPI3</accession>
<name>A0A0M9FPI3_LEPPY</name>
<dbReference type="OrthoDB" id="246708at2759"/>
<feature type="compositionally biased region" description="Low complexity" evidence="1">
    <location>
        <begin position="417"/>
        <end position="427"/>
    </location>
</feature>
<feature type="compositionally biased region" description="Low complexity" evidence="1">
    <location>
        <begin position="26"/>
        <end position="62"/>
    </location>
</feature>
<gene>
    <name evidence="2" type="ORF">ABB37_09878</name>
</gene>
<feature type="compositionally biased region" description="Gly residues" evidence="1">
    <location>
        <begin position="1232"/>
        <end position="1241"/>
    </location>
</feature>
<feature type="compositionally biased region" description="Basic and acidic residues" evidence="1">
    <location>
        <begin position="401"/>
        <end position="416"/>
    </location>
</feature>
<proteinExistence type="predicted"/>
<dbReference type="Proteomes" id="UP000037923">
    <property type="component" value="Unassembled WGS sequence"/>
</dbReference>
<feature type="region of interest" description="Disordered" evidence="1">
    <location>
        <begin position="1"/>
        <end position="63"/>
    </location>
</feature>
<protein>
    <submittedName>
        <fullName evidence="2">Uncharacterized protein</fullName>
    </submittedName>
</protein>
<feature type="region of interest" description="Disordered" evidence="1">
    <location>
        <begin position="331"/>
        <end position="350"/>
    </location>
</feature>
<feature type="region of interest" description="Disordered" evidence="1">
    <location>
        <begin position="148"/>
        <end position="191"/>
    </location>
</feature>